<protein>
    <submittedName>
        <fullName evidence="3">Transcriptional regulator, LuxR family</fullName>
    </submittedName>
</protein>
<dbReference type="InterPro" id="IPR036388">
    <property type="entry name" value="WH-like_DNA-bd_sf"/>
</dbReference>
<organism evidence="3 4">
    <name type="scientific">Piscinibacter sakaiensis</name>
    <name type="common">Ideonella sakaiensis</name>
    <dbReference type="NCBI Taxonomy" id="1547922"/>
    <lineage>
        <taxon>Bacteria</taxon>
        <taxon>Pseudomonadati</taxon>
        <taxon>Pseudomonadota</taxon>
        <taxon>Betaproteobacteria</taxon>
        <taxon>Burkholderiales</taxon>
        <taxon>Sphaerotilaceae</taxon>
        <taxon>Piscinibacter</taxon>
    </lineage>
</organism>
<dbReference type="GO" id="GO:0003677">
    <property type="term" value="F:DNA binding"/>
    <property type="evidence" value="ECO:0007669"/>
    <property type="project" value="InterPro"/>
</dbReference>
<keyword evidence="4" id="KW-1185">Reference proteome</keyword>
<dbReference type="GO" id="GO:0006355">
    <property type="term" value="P:regulation of DNA-templated transcription"/>
    <property type="evidence" value="ECO:0007669"/>
    <property type="project" value="InterPro"/>
</dbReference>
<feature type="region of interest" description="Disordered" evidence="1">
    <location>
        <begin position="1"/>
        <end position="38"/>
    </location>
</feature>
<dbReference type="STRING" id="1547922.ISF6_3016"/>
<evidence type="ECO:0000313" key="3">
    <source>
        <dbReference type="EMBL" id="GAP37161.1"/>
    </source>
</evidence>
<evidence type="ECO:0000256" key="1">
    <source>
        <dbReference type="SAM" id="MobiDB-lite"/>
    </source>
</evidence>
<evidence type="ECO:0000259" key="2">
    <source>
        <dbReference type="SMART" id="SM00421"/>
    </source>
</evidence>
<dbReference type="InterPro" id="IPR000792">
    <property type="entry name" value="Tscrpt_reg_LuxR_C"/>
</dbReference>
<feature type="domain" description="HTH luxR-type" evidence="2">
    <location>
        <begin position="167"/>
        <end position="224"/>
    </location>
</feature>
<name>A0A0K8P3L5_PISS1</name>
<reference evidence="3 4" key="2">
    <citation type="journal article" date="2016" name="Science">
        <title>A bacterium that degrades and assimilates poly(ethylene terephthalate).</title>
        <authorList>
            <person name="Yoshida S."/>
            <person name="Hiraga K."/>
            <person name="Takehana T."/>
            <person name="Taniguchi I."/>
            <person name="Yamaji H."/>
            <person name="Maeda Y."/>
            <person name="Toyohara K."/>
            <person name="Miyamoto K."/>
            <person name="Kimura Y."/>
            <person name="Oda K."/>
        </authorList>
    </citation>
    <scope>NUCLEOTIDE SEQUENCE [LARGE SCALE GENOMIC DNA]</scope>
    <source>
        <strain evidence="4">NBRC 110686 / TISTR 2288 / 201-F6</strain>
    </source>
</reference>
<comment type="caution">
    <text evidence="3">The sequence shown here is derived from an EMBL/GenBank/DDBJ whole genome shotgun (WGS) entry which is preliminary data.</text>
</comment>
<dbReference type="SMART" id="SM00421">
    <property type="entry name" value="HTH_LUXR"/>
    <property type="match status" value="1"/>
</dbReference>
<dbReference type="SUPFAM" id="SSF46894">
    <property type="entry name" value="C-terminal effector domain of the bipartite response regulators"/>
    <property type="match status" value="1"/>
</dbReference>
<sequence>MHPNTSDRLASEGRGFSGAWSVRPPGWRGPGHATPERRRHTDANAVRLAHMLDEVDHGLVLVTADDLVRHANRAALRDLADGDHPLCLDGQRLQARRPQDAALLRDALADARARGLRRVLHLGEGSGRILAVVPLPPASANSGPDAMLLLGRREVCRELSLDWFARTHRLTPAETAVLKGLCASRSPKAIATDHGVCVSTVRTQIGSIRAKTGAESIRGVVAMVVQMPQLLGVLDTPAGPPAP</sequence>
<dbReference type="InterPro" id="IPR016032">
    <property type="entry name" value="Sig_transdc_resp-reg_C-effctor"/>
</dbReference>
<reference evidence="4" key="1">
    <citation type="submission" date="2015-07" db="EMBL/GenBank/DDBJ databases">
        <title>Discovery of a poly(ethylene terephthalate assimilation.</title>
        <authorList>
            <person name="Yoshida S."/>
            <person name="Hiraga K."/>
            <person name="Takehana T."/>
            <person name="Taniguchi I."/>
            <person name="Yamaji H."/>
            <person name="Maeda Y."/>
            <person name="Toyohara K."/>
            <person name="Miyamoto K."/>
            <person name="Kimura Y."/>
            <person name="Oda K."/>
        </authorList>
    </citation>
    <scope>NUCLEOTIDE SEQUENCE [LARGE SCALE GENOMIC DNA]</scope>
    <source>
        <strain evidence="4">NBRC 110686 / TISTR 2288 / 201-F6</strain>
    </source>
</reference>
<gene>
    <name evidence="3" type="ORF">ISF6_3016</name>
</gene>
<dbReference type="AlphaFoldDB" id="A0A0K8P3L5"/>
<dbReference type="OrthoDB" id="9150154at2"/>
<proteinExistence type="predicted"/>
<evidence type="ECO:0000313" key="4">
    <source>
        <dbReference type="Proteomes" id="UP000037660"/>
    </source>
</evidence>
<dbReference type="Gene3D" id="1.10.10.10">
    <property type="entry name" value="Winged helix-like DNA-binding domain superfamily/Winged helix DNA-binding domain"/>
    <property type="match status" value="1"/>
</dbReference>
<accession>A0A0K8P3L5</accession>
<dbReference type="Proteomes" id="UP000037660">
    <property type="component" value="Unassembled WGS sequence"/>
</dbReference>
<dbReference type="EMBL" id="BBYR01000043">
    <property type="protein sequence ID" value="GAP37161.1"/>
    <property type="molecule type" value="Genomic_DNA"/>
</dbReference>
<dbReference type="RefSeq" id="WP_054021110.1">
    <property type="nucleotide sequence ID" value="NZ_BBYR01000043.1"/>
</dbReference>